<dbReference type="PANTHER" id="PTHR36040:SF5">
    <property type="entry name" value="TRANSMEMBRANE PROTEIN"/>
    <property type="match status" value="1"/>
</dbReference>
<feature type="signal peptide" evidence="2">
    <location>
        <begin position="1"/>
        <end position="24"/>
    </location>
</feature>
<name>A0ABD1AG90_CARAN</name>
<keyword evidence="4" id="KW-1185">Reference proteome</keyword>
<evidence type="ECO:0000313" key="4">
    <source>
        <dbReference type="Proteomes" id="UP001558713"/>
    </source>
</evidence>
<dbReference type="PANTHER" id="PTHR36040">
    <property type="entry name" value="OS04G0188500 PROTEIN"/>
    <property type="match status" value="1"/>
</dbReference>
<evidence type="ECO:0000313" key="3">
    <source>
        <dbReference type="EMBL" id="KAL1205463.1"/>
    </source>
</evidence>
<evidence type="ECO:0000256" key="2">
    <source>
        <dbReference type="SAM" id="SignalP"/>
    </source>
</evidence>
<dbReference type="EMBL" id="JBANAX010000518">
    <property type="protein sequence ID" value="KAL1205463.1"/>
    <property type="molecule type" value="Genomic_DNA"/>
</dbReference>
<reference evidence="3 4" key="1">
    <citation type="submission" date="2024-04" db="EMBL/GenBank/DDBJ databases">
        <title>Genome assembly C_amara_ONT_v2.</title>
        <authorList>
            <person name="Yant L."/>
            <person name="Moore C."/>
            <person name="Slenker M."/>
        </authorList>
    </citation>
    <scope>NUCLEOTIDE SEQUENCE [LARGE SCALE GENOMIC DNA]</scope>
    <source>
        <tissue evidence="3">Leaf</tissue>
    </source>
</reference>
<organism evidence="3 4">
    <name type="scientific">Cardamine amara subsp. amara</name>
    <dbReference type="NCBI Taxonomy" id="228776"/>
    <lineage>
        <taxon>Eukaryota</taxon>
        <taxon>Viridiplantae</taxon>
        <taxon>Streptophyta</taxon>
        <taxon>Embryophyta</taxon>
        <taxon>Tracheophyta</taxon>
        <taxon>Spermatophyta</taxon>
        <taxon>Magnoliopsida</taxon>
        <taxon>eudicotyledons</taxon>
        <taxon>Gunneridae</taxon>
        <taxon>Pentapetalae</taxon>
        <taxon>rosids</taxon>
        <taxon>malvids</taxon>
        <taxon>Brassicales</taxon>
        <taxon>Brassicaceae</taxon>
        <taxon>Cardamineae</taxon>
        <taxon>Cardamine</taxon>
    </lineage>
</organism>
<sequence>MGIKPKHIVVVVMVMMIMINSCLAARNIIPRENNLDNEKISREMTRKEEDSAEKIDHPSSNVENHHYIPRQDFNNYGAGGDNNGGGG</sequence>
<keyword evidence="2" id="KW-0732">Signal</keyword>
<proteinExistence type="predicted"/>
<feature type="region of interest" description="Disordered" evidence="1">
    <location>
        <begin position="39"/>
        <end position="87"/>
    </location>
</feature>
<evidence type="ECO:0000256" key="1">
    <source>
        <dbReference type="SAM" id="MobiDB-lite"/>
    </source>
</evidence>
<comment type="caution">
    <text evidence="3">The sequence shown here is derived from an EMBL/GenBank/DDBJ whole genome shotgun (WGS) entry which is preliminary data.</text>
</comment>
<feature type="compositionally biased region" description="Basic and acidic residues" evidence="1">
    <location>
        <begin position="39"/>
        <end position="57"/>
    </location>
</feature>
<feature type="chain" id="PRO_5044838306" evidence="2">
    <location>
        <begin position="25"/>
        <end position="87"/>
    </location>
</feature>
<dbReference type="Proteomes" id="UP001558713">
    <property type="component" value="Unassembled WGS sequence"/>
</dbReference>
<protein>
    <submittedName>
        <fullName evidence="3">Uncharacterized protein</fullName>
    </submittedName>
</protein>
<dbReference type="AlphaFoldDB" id="A0ABD1AG90"/>
<accession>A0ABD1AG90</accession>
<gene>
    <name evidence="3" type="ORF">V5N11_019111</name>
</gene>
<feature type="compositionally biased region" description="Gly residues" evidence="1">
    <location>
        <begin position="77"/>
        <end position="87"/>
    </location>
</feature>